<gene>
    <name evidence="1" type="ORF">MVEN_02587800</name>
</gene>
<proteinExistence type="predicted"/>
<accession>A0A8H6TWX4</accession>
<evidence type="ECO:0000313" key="1">
    <source>
        <dbReference type="EMBL" id="KAF7326938.1"/>
    </source>
</evidence>
<dbReference type="AlphaFoldDB" id="A0A8H6TWX4"/>
<protein>
    <submittedName>
        <fullName evidence="1">Uncharacterized protein</fullName>
    </submittedName>
</protein>
<evidence type="ECO:0000313" key="2">
    <source>
        <dbReference type="Proteomes" id="UP000620124"/>
    </source>
</evidence>
<sequence length="89" mass="9213">MRGFWQVVAASPLPMKIDYSATWGGGILEHLSKSVERCQKQRALQGGGDGGAYRELEIQIAGKEALNERARGPGVVGACEGGGGGGDVV</sequence>
<dbReference type="EMBL" id="JACAZI010000039">
    <property type="protein sequence ID" value="KAF7326938.1"/>
    <property type="molecule type" value="Genomic_DNA"/>
</dbReference>
<name>A0A8H6TWX4_9AGAR</name>
<organism evidence="1 2">
    <name type="scientific">Mycena venus</name>
    <dbReference type="NCBI Taxonomy" id="2733690"/>
    <lineage>
        <taxon>Eukaryota</taxon>
        <taxon>Fungi</taxon>
        <taxon>Dikarya</taxon>
        <taxon>Basidiomycota</taxon>
        <taxon>Agaricomycotina</taxon>
        <taxon>Agaricomycetes</taxon>
        <taxon>Agaricomycetidae</taxon>
        <taxon>Agaricales</taxon>
        <taxon>Marasmiineae</taxon>
        <taxon>Mycenaceae</taxon>
        <taxon>Mycena</taxon>
    </lineage>
</organism>
<keyword evidence="2" id="KW-1185">Reference proteome</keyword>
<reference evidence="1" key="1">
    <citation type="submission" date="2020-05" db="EMBL/GenBank/DDBJ databases">
        <title>Mycena genomes resolve the evolution of fungal bioluminescence.</title>
        <authorList>
            <person name="Tsai I.J."/>
        </authorList>
    </citation>
    <scope>NUCLEOTIDE SEQUENCE</scope>
    <source>
        <strain evidence="1">CCC161011</strain>
    </source>
</reference>
<dbReference type="Proteomes" id="UP000620124">
    <property type="component" value="Unassembled WGS sequence"/>
</dbReference>
<comment type="caution">
    <text evidence="1">The sequence shown here is derived from an EMBL/GenBank/DDBJ whole genome shotgun (WGS) entry which is preliminary data.</text>
</comment>